<evidence type="ECO:0000313" key="2">
    <source>
        <dbReference type="EMBL" id="KRZ46443.1"/>
    </source>
</evidence>
<evidence type="ECO:0000256" key="1">
    <source>
        <dbReference type="SAM" id="Phobius"/>
    </source>
</evidence>
<name>A0A0V1KGP8_9BILA</name>
<accession>A0A0V1KGP8</accession>
<dbReference type="Proteomes" id="UP000054721">
    <property type="component" value="Unassembled WGS sequence"/>
</dbReference>
<reference evidence="2 3" key="1">
    <citation type="submission" date="2015-05" db="EMBL/GenBank/DDBJ databases">
        <title>Evolution of Trichinella species and genotypes.</title>
        <authorList>
            <person name="Korhonen P.K."/>
            <person name="Edoardo P."/>
            <person name="Giuseppe L.R."/>
            <person name="Gasser R.B."/>
        </authorList>
    </citation>
    <scope>NUCLEOTIDE SEQUENCE [LARGE SCALE GENOMIC DNA]</scope>
    <source>
        <strain evidence="2">ISS10</strain>
    </source>
</reference>
<keyword evidence="1" id="KW-0812">Transmembrane</keyword>
<organism evidence="2 3">
    <name type="scientific">Trichinella nativa</name>
    <dbReference type="NCBI Taxonomy" id="6335"/>
    <lineage>
        <taxon>Eukaryota</taxon>
        <taxon>Metazoa</taxon>
        <taxon>Ecdysozoa</taxon>
        <taxon>Nematoda</taxon>
        <taxon>Enoplea</taxon>
        <taxon>Dorylaimia</taxon>
        <taxon>Trichinellida</taxon>
        <taxon>Trichinellidae</taxon>
        <taxon>Trichinella</taxon>
    </lineage>
</organism>
<gene>
    <name evidence="2" type="ORF">T02_8636</name>
</gene>
<protein>
    <submittedName>
        <fullName evidence="2">Uncharacterized protein</fullName>
    </submittedName>
</protein>
<comment type="caution">
    <text evidence="2">The sequence shown here is derived from an EMBL/GenBank/DDBJ whole genome shotgun (WGS) entry which is preliminary data.</text>
</comment>
<keyword evidence="3" id="KW-1185">Reference proteome</keyword>
<proteinExistence type="predicted"/>
<feature type="transmembrane region" description="Helical" evidence="1">
    <location>
        <begin position="20"/>
        <end position="38"/>
    </location>
</feature>
<evidence type="ECO:0000313" key="3">
    <source>
        <dbReference type="Proteomes" id="UP000054721"/>
    </source>
</evidence>
<dbReference type="AlphaFoldDB" id="A0A0V1KGP8"/>
<keyword evidence="1" id="KW-1133">Transmembrane helix</keyword>
<keyword evidence="1" id="KW-0472">Membrane</keyword>
<sequence length="39" mass="4320">MITLFPLLSGIEASTLWPSFLLSFIWSVSCIMEALPAAY</sequence>
<dbReference type="EMBL" id="JYDW01003372">
    <property type="protein sequence ID" value="KRZ46443.1"/>
    <property type="molecule type" value="Genomic_DNA"/>
</dbReference>